<dbReference type="NCBIfam" id="TIGR00888">
    <property type="entry name" value="guaA_Nterm"/>
    <property type="match status" value="1"/>
</dbReference>
<dbReference type="PRINTS" id="PR00096">
    <property type="entry name" value="GATASE"/>
</dbReference>
<dbReference type="NCBIfam" id="NF000848">
    <property type="entry name" value="PRK00074.1"/>
    <property type="match status" value="1"/>
</dbReference>
<gene>
    <name evidence="12" type="ORF">A2725_03755</name>
</gene>
<dbReference type="InterPro" id="IPR017926">
    <property type="entry name" value="GATASE"/>
</dbReference>
<dbReference type="UniPathway" id="UPA00189">
    <property type="reaction ID" value="UER00296"/>
</dbReference>
<keyword evidence="9" id="KW-0315">Glutamine amidotransferase</keyword>
<evidence type="ECO:0000256" key="10">
    <source>
        <dbReference type="PROSITE-ProRule" id="PRU00886"/>
    </source>
</evidence>
<dbReference type="InterPro" id="IPR029062">
    <property type="entry name" value="Class_I_gatase-like"/>
</dbReference>
<evidence type="ECO:0000256" key="5">
    <source>
        <dbReference type="ARBA" id="ARBA00022741"/>
    </source>
</evidence>
<feature type="binding site" evidence="10">
    <location>
        <begin position="220"/>
        <end position="226"/>
    </location>
    <ligand>
        <name>ATP</name>
        <dbReference type="ChEBI" id="CHEBI:30616"/>
    </ligand>
</feature>
<keyword evidence="8 10" id="KW-0067">ATP-binding</keyword>
<dbReference type="Pfam" id="PF00117">
    <property type="entry name" value="GATase"/>
    <property type="match status" value="1"/>
</dbReference>
<dbReference type="EC" id="6.3.5.2" evidence="3"/>
<comment type="pathway">
    <text evidence="2">Purine metabolism; GMP biosynthesis; GMP from XMP (L-Gln route): step 1/1.</text>
</comment>
<dbReference type="CDD" id="cd01997">
    <property type="entry name" value="GMP_synthase_C"/>
    <property type="match status" value="1"/>
</dbReference>
<comment type="function">
    <text evidence="1">Catalyzes the synthesis of GMP from XMP.</text>
</comment>
<dbReference type="PRINTS" id="PR00099">
    <property type="entry name" value="CPSGATASE"/>
</dbReference>
<dbReference type="GO" id="GO:0005829">
    <property type="term" value="C:cytosol"/>
    <property type="evidence" value="ECO:0007669"/>
    <property type="project" value="TreeGrafter"/>
</dbReference>
<dbReference type="Proteomes" id="UP000177067">
    <property type="component" value="Unassembled WGS sequence"/>
</dbReference>
<dbReference type="Pfam" id="PF02540">
    <property type="entry name" value="NAD_synthase"/>
    <property type="match status" value="1"/>
</dbReference>
<dbReference type="EMBL" id="MFPS01000008">
    <property type="protein sequence ID" value="OGH58839.1"/>
    <property type="molecule type" value="Genomic_DNA"/>
</dbReference>
<dbReference type="Pfam" id="PF00958">
    <property type="entry name" value="GMP_synt_C"/>
    <property type="match status" value="1"/>
</dbReference>
<evidence type="ECO:0000259" key="11">
    <source>
        <dbReference type="PROSITE" id="PS51553"/>
    </source>
</evidence>
<evidence type="ECO:0000256" key="4">
    <source>
        <dbReference type="ARBA" id="ARBA00022598"/>
    </source>
</evidence>
<dbReference type="CDD" id="cd01742">
    <property type="entry name" value="GATase1_GMP_Synthase"/>
    <property type="match status" value="1"/>
</dbReference>
<dbReference type="InterPro" id="IPR004739">
    <property type="entry name" value="GMP_synth_GATase"/>
</dbReference>
<feature type="domain" description="GMPS ATP-PPase" evidence="11">
    <location>
        <begin position="193"/>
        <end position="389"/>
    </location>
</feature>
<dbReference type="Gene3D" id="3.30.300.10">
    <property type="match status" value="2"/>
</dbReference>
<dbReference type="SUPFAM" id="SSF52317">
    <property type="entry name" value="Class I glutamine amidotransferase-like"/>
    <property type="match status" value="1"/>
</dbReference>
<dbReference type="PRINTS" id="PR00097">
    <property type="entry name" value="ANTSNTHASEII"/>
</dbReference>
<dbReference type="SUPFAM" id="SSF52402">
    <property type="entry name" value="Adenine nucleotide alpha hydrolases-like"/>
    <property type="match status" value="1"/>
</dbReference>
<keyword evidence="7 10" id="KW-0658">Purine biosynthesis</keyword>
<name>A0A1F6LHP1_9BACT</name>
<dbReference type="PANTHER" id="PTHR11922">
    <property type="entry name" value="GMP SYNTHASE-RELATED"/>
    <property type="match status" value="1"/>
</dbReference>
<dbReference type="AlphaFoldDB" id="A0A1F6LHP1"/>
<accession>A0A1F6LHP1</accession>
<dbReference type="GO" id="GO:0003921">
    <property type="term" value="F:GMP synthase activity"/>
    <property type="evidence" value="ECO:0007669"/>
    <property type="project" value="InterPro"/>
</dbReference>
<dbReference type="InterPro" id="IPR001674">
    <property type="entry name" value="GMP_synth_C"/>
</dbReference>
<evidence type="ECO:0000256" key="7">
    <source>
        <dbReference type="ARBA" id="ARBA00022755"/>
    </source>
</evidence>
<keyword evidence="4" id="KW-0436">Ligase</keyword>
<protein>
    <recommendedName>
        <fullName evidence="3">GMP synthase (glutamine-hydrolyzing)</fullName>
        <ecNumber evidence="3">6.3.5.2</ecNumber>
    </recommendedName>
</protein>
<dbReference type="Gene3D" id="3.40.50.880">
    <property type="match status" value="1"/>
</dbReference>
<evidence type="ECO:0000313" key="12">
    <source>
        <dbReference type="EMBL" id="OGH58839.1"/>
    </source>
</evidence>
<evidence type="ECO:0000256" key="6">
    <source>
        <dbReference type="ARBA" id="ARBA00022749"/>
    </source>
</evidence>
<evidence type="ECO:0000256" key="3">
    <source>
        <dbReference type="ARBA" id="ARBA00012746"/>
    </source>
</evidence>
<dbReference type="Gene3D" id="3.40.50.620">
    <property type="entry name" value="HUPs"/>
    <property type="match status" value="1"/>
</dbReference>
<evidence type="ECO:0000256" key="8">
    <source>
        <dbReference type="ARBA" id="ARBA00022840"/>
    </source>
</evidence>
<evidence type="ECO:0000256" key="2">
    <source>
        <dbReference type="ARBA" id="ARBA00005153"/>
    </source>
</evidence>
<keyword evidence="5 10" id="KW-0547">Nucleotide-binding</keyword>
<evidence type="ECO:0000256" key="1">
    <source>
        <dbReference type="ARBA" id="ARBA00002332"/>
    </source>
</evidence>
<evidence type="ECO:0000256" key="9">
    <source>
        <dbReference type="ARBA" id="ARBA00022962"/>
    </source>
</evidence>
<dbReference type="PANTHER" id="PTHR11922:SF2">
    <property type="entry name" value="GMP SYNTHASE [GLUTAMINE-HYDROLYZING]"/>
    <property type="match status" value="1"/>
</dbReference>
<dbReference type="FunFam" id="3.40.50.880:FF:000001">
    <property type="entry name" value="GMP synthase [glutamine-hydrolyzing]"/>
    <property type="match status" value="1"/>
</dbReference>
<dbReference type="PROSITE" id="PS51273">
    <property type="entry name" value="GATASE_TYPE_1"/>
    <property type="match status" value="1"/>
</dbReference>
<proteinExistence type="predicted"/>
<dbReference type="PROSITE" id="PS51553">
    <property type="entry name" value="GMPS_ATP_PPASE"/>
    <property type="match status" value="1"/>
</dbReference>
<dbReference type="InterPro" id="IPR025777">
    <property type="entry name" value="GMPS_ATP_PPase_dom"/>
</dbReference>
<dbReference type="InterPro" id="IPR014729">
    <property type="entry name" value="Rossmann-like_a/b/a_fold"/>
</dbReference>
<dbReference type="SUPFAM" id="SSF54810">
    <property type="entry name" value="GMP synthetase C-terminal dimerisation domain"/>
    <property type="match status" value="2"/>
</dbReference>
<dbReference type="GO" id="GO:0005524">
    <property type="term" value="F:ATP binding"/>
    <property type="evidence" value="ECO:0007669"/>
    <property type="project" value="UniProtKB-UniRule"/>
</dbReference>
<reference evidence="12 13" key="1">
    <citation type="journal article" date="2016" name="Nat. Commun.">
        <title>Thousands of microbial genomes shed light on interconnected biogeochemical processes in an aquifer system.</title>
        <authorList>
            <person name="Anantharaman K."/>
            <person name="Brown C.T."/>
            <person name="Hug L.A."/>
            <person name="Sharon I."/>
            <person name="Castelle C.J."/>
            <person name="Probst A.J."/>
            <person name="Thomas B.C."/>
            <person name="Singh A."/>
            <person name="Wilkins M.J."/>
            <person name="Karaoz U."/>
            <person name="Brodie E.L."/>
            <person name="Williams K.H."/>
            <person name="Hubbard S.S."/>
            <person name="Banfield J.F."/>
        </authorList>
    </citation>
    <scope>NUCLEOTIDE SEQUENCE [LARGE SCALE GENOMIC DNA]</scope>
</reference>
<sequence length="588" mass="67159">MSNNEIAILDFGSQYTHLIARRIREIGVISHIYPNDTKAEKLTNAVGIILSGGPKSVTSSEKLEYDTNIFKQNKPILGLCYGHQLIAQHFGSEISSGKIREYGIASLKISDSPIFNNIKKQTTVWMSHGDNVEKLPKNFKQIGTTGNNSITAMSLSEKNIYSFQFHPEVNHSIDGKTMLENFVLNICNAEKNWNTNDMLLQIQENIRKEAKNKKIFLLISGGVDSTICFTLLEKTLGKDKVYGFHIDHGFMRLNESEQVKEALTNIGLDDLHIYNASKEYFESLKKVYEPEEKRKIIGNLFLDITDKIMKKLNFNEKDWLLGQGTIYPDTIESGGTKNSDKIKTHHNRVDRIQKMIQKGLIIEPIKELYKDEVRKIGLKLNLPKNLINRQPFPGPGLAIRCLCSEGNNKKPITISEGTKLPIKSVGVQGDERSYKHPLVLTNTKINWQKLHKISPKITNKYKNINRVLITIYGNEEQIKNSTLKKSYLTKERISLLRQLDNKINKIVNNNKNCSHIWQMPIVLIPFGYNHKESIVIRPVESEEAMTVNFAKLPKNVIKQIQAEIEIIDKVDFVFFDITNKPPGTIEWE</sequence>
<dbReference type="InterPro" id="IPR022310">
    <property type="entry name" value="NAD/GMP_synthase"/>
</dbReference>
<evidence type="ECO:0000313" key="13">
    <source>
        <dbReference type="Proteomes" id="UP000177067"/>
    </source>
</evidence>
<comment type="caution">
    <text evidence="12">The sequence shown here is derived from an EMBL/GenBank/DDBJ whole genome shotgun (WGS) entry which is preliminary data.</text>
</comment>
<organism evidence="12 13">
    <name type="scientific">Candidatus Magasanikbacteria bacterium RIFCSPHIGHO2_01_FULL_33_34</name>
    <dbReference type="NCBI Taxonomy" id="1798671"/>
    <lineage>
        <taxon>Bacteria</taxon>
        <taxon>Candidatus Magasanikiibacteriota</taxon>
    </lineage>
</organism>
<keyword evidence="6 10" id="KW-0332">GMP biosynthesis</keyword>